<dbReference type="STRING" id="1484053.SAMN05444274_103524"/>
<dbReference type="InterPro" id="IPR013324">
    <property type="entry name" value="RNA_pol_sigma_r3/r4-like"/>
</dbReference>
<comment type="similarity">
    <text evidence="1">Belongs to the sigma-70 factor family. ECF subfamily.</text>
</comment>
<gene>
    <name evidence="7" type="ORF">SAMN05444274_103524</name>
</gene>
<accession>A0A1M4YZG7</accession>
<dbReference type="Pfam" id="PF08281">
    <property type="entry name" value="Sigma70_r4_2"/>
    <property type="match status" value="1"/>
</dbReference>
<dbReference type="CDD" id="cd06171">
    <property type="entry name" value="Sigma70_r4"/>
    <property type="match status" value="1"/>
</dbReference>
<dbReference type="Proteomes" id="UP000184164">
    <property type="component" value="Unassembled WGS sequence"/>
</dbReference>
<evidence type="ECO:0000313" key="7">
    <source>
        <dbReference type="EMBL" id="SHF11098.1"/>
    </source>
</evidence>
<evidence type="ECO:0000259" key="6">
    <source>
        <dbReference type="Pfam" id="PF08281"/>
    </source>
</evidence>
<dbReference type="PANTHER" id="PTHR43133">
    <property type="entry name" value="RNA POLYMERASE ECF-TYPE SIGMA FACTO"/>
    <property type="match status" value="1"/>
</dbReference>
<evidence type="ECO:0000259" key="5">
    <source>
        <dbReference type="Pfam" id="PF04542"/>
    </source>
</evidence>
<keyword evidence="3" id="KW-0731">Sigma factor</keyword>
<dbReference type="NCBIfam" id="TIGR02937">
    <property type="entry name" value="sigma70-ECF"/>
    <property type="match status" value="1"/>
</dbReference>
<evidence type="ECO:0000313" key="8">
    <source>
        <dbReference type="Proteomes" id="UP000184164"/>
    </source>
</evidence>
<name>A0A1M4YZG7_9BACT</name>
<sequence>MFNYGMKLKYDSDFVKDCIQEVFFQLIKKRDKLGQTDNIKLYLLKSVKNRIIRELSSKNKESLNKKKLPQFESVFSVEDEFIQKEGNTKKETALFQAITKLSERQREAIFLKYECDLSYSEICELMNISNDSARKLVYRAVTRIKQIIHKNTGPGFVLFLTSLRKYVL</sequence>
<dbReference type="Gene3D" id="1.10.10.10">
    <property type="entry name" value="Winged helix-like DNA-binding domain superfamily/Winged helix DNA-binding domain"/>
    <property type="match status" value="1"/>
</dbReference>
<dbReference type="InterPro" id="IPR036388">
    <property type="entry name" value="WH-like_DNA-bd_sf"/>
</dbReference>
<feature type="domain" description="RNA polymerase sigma-70 region 2" evidence="5">
    <location>
        <begin position="6"/>
        <end position="60"/>
    </location>
</feature>
<dbReference type="GO" id="GO:0016987">
    <property type="term" value="F:sigma factor activity"/>
    <property type="evidence" value="ECO:0007669"/>
    <property type="project" value="UniProtKB-KW"/>
</dbReference>
<dbReference type="InterPro" id="IPR014284">
    <property type="entry name" value="RNA_pol_sigma-70_dom"/>
</dbReference>
<dbReference type="SUPFAM" id="SSF88659">
    <property type="entry name" value="Sigma3 and sigma4 domains of RNA polymerase sigma factors"/>
    <property type="match status" value="1"/>
</dbReference>
<dbReference type="InterPro" id="IPR007627">
    <property type="entry name" value="RNA_pol_sigma70_r2"/>
</dbReference>
<dbReference type="InterPro" id="IPR013325">
    <property type="entry name" value="RNA_pol_sigma_r2"/>
</dbReference>
<dbReference type="GO" id="GO:0006352">
    <property type="term" value="P:DNA-templated transcription initiation"/>
    <property type="evidence" value="ECO:0007669"/>
    <property type="project" value="InterPro"/>
</dbReference>
<dbReference type="SUPFAM" id="SSF88946">
    <property type="entry name" value="Sigma2 domain of RNA polymerase sigma factors"/>
    <property type="match status" value="1"/>
</dbReference>
<proteinExistence type="inferred from homology"/>
<dbReference type="InterPro" id="IPR013249">
    <property type="entry name" value="RNA_pol_sigma70_r4_t2"/>
</dbReference>
<keyword evidence="8" id="KW-1185">Reference proteome</keyword>
<dbReference type="InterPro" id="IPR039425">
    <property type="entry name" value="RNA_pol_sigma-70-like"/>
</dbReference>
<dbReference type="GO" id="GO:0003677">
    <property type="term" value="F:DNA binding"/>
    <property type="evidence" value="ECO:0007669"/>
    <property type="project" value="InterPro"/>
</dbReference>
<dbReference type="Gene3D" id="1.10.1740.10">
    <property type="match status" value="1"/>
</dbReference>
<evidence type="ECO:0000256" key="3">
    <source>
        <dbReference type="ARBA" id="ARBA00023082"/>
    </source>
</evidence>
<dbReference type="PANTHER" id="PTHR43133:SF46">
    <property type="entry name" value="RNA POLYMERASE SIGMA-70 FACTOR ECF SUBFAMILY"/>
    <property type="match status" value="1"/>
</dbReference>
<protein>
    <submittedName>
        <fullName evidence="7">RNA polymerase sigma factor, sigma-70 family</fullName>
    </submittedName>
</protein>
<organism evidence="7 8">
    <name type="scientific">Mariniphaga anaerophila</name>
    <dbReference type="NCBI Taxonomy" id="1484053"/>
    <lineage>
        <taxon>Bacteria</taxon>
        <taxon>Pseudomonadati</taxon>
        <taxon>Bacteroidota</taxon>
        <taxon>Bacteroidia</taxon>
        <taxon>Marinilabiliales</taxon>
        <taxon>Prolixibacteraceae</taxon>
        <taxon>Mariniphaga</taxon>
    </lineage>
</organism>
<evidence type="ECO:0000256" key="4">
    <source>
        <dbReference type="ARBA" id="ARBA00023163"/>
    </source>
</evidence>
<evidence type="ECO:0000256" key="2">
    <source>
        <dbReference type="ARBA" id="ARBA00023015"/>
    </source>
</evidence>
<evidence type="ECO:0000256" key="1">
    <source>
        <dbReference type="ARBA" id="ARBA00010641"/>
    </source>
</evidence>
<reference evidence="7 8" key="1">
    <citation type="submission" date="2016-11" db="EMBL/GenBank/DDBJ databases">
        <authorList>
            <person name="Jaros S."/>
            <person name="Januszkiewicz K."/>
            <person name="Wedrychowicz H."/>
        </authorList>
    </citation>
    <scope>NUCLEOTIDE SEQUENCE [LARGE SCALE GENOMIC DNA]</scope>
    <source>
        <strain evidence="7 8">DSM 26910</strain>
    </source>
</reference>
<keyword evidence="4" id="KW-0804">Transcription</keyword>
<dbReference type="Pfam" id="PF04542">
    <property type="entry name" value="Sigma70_r2"/>
    <property type="match status" value="1"/>
</dbReference>
<keyword evidence="2" id="KW-0805">Transcription regulation</keyword>
<dbReference type="EMBL" id="FQUM01000003">
    <property type="protein sequence ID" value="SHF11098.1"/>
    <property type="molecule type" value="Genomic_DNA"/>
</dbReference>
<dbReference type="AlphaFoldDB" id="A0A1M4YZG7"/>
<feature type="domain" description="RNA polymerase sigma factor 70 region 4 type 2" evidence="6">
    <location>
        <begin position="93"/>
        <end position="143"/>
    </location>
</feature>